<dbReference type="Gene3D" id="3.30.70.360">
    <property type="match status" value="1"/>
</dbReference>
<dbReference type="InterPro" id="IPR036264">
    <property type="entry name" value="Bact_exopeptidase_dim_dom"/>
</dbReference>
<dbReference type="PIRSF" id="PIRSF005962">
    <property type="entry name" value="Pept_M20D_amidohydro"/>
    <property type="match status" value="1"/>
</dbReference>
<dbReference type="Pfam" id="PF01546">
    <property type="entry name" value="Peptidase_M20"/>
    <property type="match status" value="1"/>
</dbReference>
<feature type="binding site" evidence="2">
    <location>
        <position position="115"/>
    </location>
    <ligand>
        <name>Mn(2+)</name>
        <dbReference type="ChEBI" id="CHEBI:29035"/>
        <label>2</label>
    </ligand>
</feature>
<dbReference type="InterPro" id="IPR017439">
    <property type="entry name" value="Amidohydrolase"/>
</dbReference>
<dbReference type="PANTHER" id="PTHR11014:SF63">
    <property type="entry name" value="METALLOPEPTIDASE, PUTATIVE (AFU_ORTHOLOGUE AFUA_6G09600)-RELATED"/>
    <property type="match status" value="1"/>
</dbReference>
<dbReference type="RefSeq" id="WP_126607199.1">
    <property type="nucleotide sequence ID" value="NZ_AP025144.1"/>
</dbReference>
<protein>
    <submittedName>
        <fullName evidence="4">Amidohydrolase</fullName>
    </submittedName>
</protein>
<comment type="cofactor">
    <cofactor evidence="2">
        <name>Mn(2+)</name>
        <dbReference type="ChEBI" id="CHEBI:29035"/>
    </cofactor>
    <text evidence="2">The Mn(2+) ion enhances activity.</text>
</comment>
<dbReference type="SUPFAM" id="SSF55031">
    <property type="entry name" value="Bacterial exopeptidase dimerisation domain"/>
    <property type="match status" value="1"/>
</dbReference>
<evidence type="ECO:0000256" key="2">
    <source>
        <dbReference type="PIRSR" id="PIRSR005962-1"/>
    </source>
</evidence>
<organism evidence="4 5">
    <name type="scientific">Vibrio penaeicida</name>
    <dbReference type="NCBI Taxonomy" id="104609"/>
    <lineage>
        <taxon>Bacteria</taxon>
        <taxon>Pseudomonadati</taxon>
        <taxon>Pseudomonadota</taxon>
        <taxon>Gammaproteobacteria</taxon>
        <taxon>Vibrionales</taxon>
        <taxon>Vibrionaceae</taxon>
        <taxon>Vibrio</taxon>
    </lineage>
</organism>
<accession>A0AAV5NYE8</accession>
<feature type="binding site" evidence="2">
    <location>
        <position position="372"/>
    </location>
    <ligand>
        <name>Mn(2+)</name>
        <dbReference type="ChEBI" id="CHEBI:29035"/>
        <label>2</label>
    </ligand>
</feature>
<dbReference type="GO" id="GO:0019877">
    <property type="term" value="P:diaminopimelate biosynthetic process"/>
    <property type="evidence" value="ECO:0007669"/>
    <property type="project" value="UniProtKB-ARBA"/>
</dbReference>
<dbReference type="GO" id="GO:0050118">
    <property type="term" value="F:N-acetyldiaminopimelate deacetylase activity"/>
    <property type="evidence" value="ECO:0007669"/>
    <property type="project" value="UniProtKB-ARBA"/>
</dbReference>
<proteinExistence type="predicted"/>
<feature type="binding site" evidence="2">
    <location>
        <position position="113"/>
    </location>
    <ligand>
        <name>Mn(2+)</name>
        <dbReference type="ChEBI" id="CHEBI:29035"/>
        <label>2</label>
    </ligand>
</feature>
<feature type="binding site" evidence="2">
    <location>
        <position position="174"/>
    </location>
    <ligand>
        <name>Mn(2+)</name>
        <dbReference type="ChEBI" id="CHEBI:29035"/>
        <label>2</label>
    </ligand>
</feature>
<dbReference type="InterPro" id="IPR011650">
    <property type="entry name" value="Peptidase_M20_dimer"/>
</dbReference>
<comment type="caution">
    <text evidence="4">The sequence shown here is derived from an EMBL/GenBank/DDBJ whole genome shotgun (WGS) entry which is preliminary data.</text>
</comment>
<dbReference type="CDD" id="cd05666">
    <property type="entry name" value="M20_Acy1-like"/>
    <property type="match status" value="1"/>
</dbReference>
<dbReference type="GO" id="GO:0046872">
    <property type="term" value="F:metal ion binding"/>
    <property type="evidence" value="ECO:0007669"/>
    <property type="project" value="UniProtKB-KW"/>
</dbReference>
<feature type="binding site" evidence="2">
    <location>
        <position position="148"/>
    </location>
    <ligand>
        <name>Mn(2+)</name>
        <dbReference type="ChEBI" id="CHEBI:29035"/>
        <label>2</label>
    </ligand>
</feature>
<dbReference type="NCBIfam" id="TIGR01891">
    <property type="entry name" value="amidohydrolases"/>
    <property type="match status" value="1"/>
</dbReference>
<keyword evidence="1" id="KW-0378">Hydrolase</keyword>
<evidence type="ECO:0000256" key="1">
    <source>
        <dbReference type="ARBA" id="ARBA00022801"/>
    </source>
</evidence>
<name>A0AAV5NYE8_9VIBR</name>
<sequence length="401" mass="43468">MKSELPIGEDLQQDMQAWRRDIHAHPETAYEEHRTSEKVAALLESFGLEVHRGLAGTGVVATVKGKLASSQANDSGVNESKAIGLRADMDALNLTELNDVDYCSKHKGKMHACGHDGHTAMLLGAAKYLSENRDFAGTVVLIFQPAEEGEAGGRAMVEQGLFEQFPVDAVYGMHNWPGLEKGKFAVHNSAVMASMDLFDISITGKGCHAAMPHLGVDPVVIAGQLISSLQSIVGRTLSSLESGVVSITKMQGGEAYNVIPDSVTLSGTCRAFSPEVQELLESRIRTQVHHICEAYGANGKVDYRRMYPPTINVPEYAERCSKVAESLVGAENVKHCMAPSMGAEDFAFMLQEKPGAYIWVGNGVGEESAELHNPHYDFNDDILSLGASYWVELVHAQLKPE</sequence>
<dbReference type="InterPro" id="IPR002933">
    <property type="entry name" value="Peptidase_M20"/>
</dbReference>
<keyword evidence="2" id="KW-0464">Manganese</keyword>
<reference evidence="5" key="1">
    <citation type="journal article" date="2019" name="Int. J. Syst. Evol. Microbiol.">
        <title>The Global Catalogue of Microorganisms (GCM) 10K type strain sequencing project: providing services to taxonomists for standard genome sequencing and annotation.</title>
        <authorList>
            <consortium name="The Broad Institute Genomics Platform"/>
            <consortium name="The Broad Institute Genome Sequencing Center for Infectious Disease"/>
            <person name="Wu L."/>
            <person name="Ma J."/>
        </authorList>
    </citation>
    <scope>NUCLEOTIDE SEQUENCE [LARGE SCALE GENOMIC DNA]</scope>
    <source>
        <strain evidence="5">NBRC 15640</strain>
    </source>
</reference>
<dbReference type="AlphaFoldDB" id="A0AAV5NYE8"/>
<feature type="domain" description="Peptidase M20 dimerisation" evidence="3">
    <location>
        <begin position="198"/>
        <end position="288"/>
    </location>
</feature>
<dbReference type="SUPFAM" id="SSF53187">
    <property type="entry name" value="Zn-dependent exopeptidases"/>
    <property type="match status" value="1"/>
</dbReference>
<keyword evidence="2" id="KW-0479">Metal-binding</keyword>
<evidence type="ECO:0000313" key="4">
    <source>
        <dbReference type="EMBL" id="GLQ75342.1"/>
    </source>
</evidence>
<dbReference type="PANTHER" id="PTHR11014">
    <property type="entry name" value="PEPTIDASE M20 FAMILY MEMBER"/>
    <property type="match status" value="1"/>
</dbReference>
<dbReference type="Proteomes" id="UP001156690">
    <property type="component" value="Unassembled WGS sequence"/>
</dbReference>
<dbReference type="EMBL" id="BSNX01000067">
    <property type="protein sequence ID" value="GLQ75342.1"/>
    <property type="molecule type" value="Genomic_DNA"/>
</dbReference>
<dbReference type="Gene3D" id="3.40.630.10">
    <property type="entry name" value="Zn peptidases"/>
    <property type="match status" value="1"/>
</dbReference>
<keyword evidence="5" id="KW-1185">Reference proteome</keyword>
<evidence type="ECO:0000313" key="5">
    <source>
        <dbReference type="Proteomes" id="UP001156690"/>
    </source>
</evidence>
<gene>
    <name evidence="4" type="ORF">GCM10007932_47040</name>
</gene>
<dbReference type="Pfam" id="PF07687">
    <property type="entry name" value="M20_dimer"/>
    <property type="match status" value="1"/>
</dbReference>
<dbReference type="FunFam" id="3.30.70.360:FF:000001">
    <property type="entry name" value="N-acetyldiaminopimelate deacetylase"/>
    <property type="match status" value="1"/>
</dbReference>
<evidence type="ECO:0000259" key="3">
    <source>
        <dbReference type="Pfam" id="PF07687"/>
    </source>
</evidence>